<name>W1PC25_AMBTC</name>
<sequence>MHESRRVSLFDLEGDVKKIINNFEQDALQNLATWNKLDFHPHNPQGLAYRSRPVNLHQVCTGLSNKVEDILSPGMYRNSHDFHPDHKRSDKAFRFHRPLLHRHEHSFESPKALL</sequence>
<evidence type="ECO:0000313" key="1">
    <source>
        <dbReference type="EMBL" id="ERN04590.1"/>
    </source>
</evidence>
<protein>
    <submittedName>
        <fullName evidence="1">Uncharacterized protein</fullName>
    </submittedName>
</protein>
<proteinExistence type="predicted"/>
<evidence type="ECO:0000313" key="2">
    <source>
        <dbReference type="Proteomes" id="UP000017836"/>
    </source>
</evidence>
<accession>W1PC25</accession>
<dbReference type="Gramene" id="ERN04590">
    <property type="protein sequence ID" value="ERN04590"/>
    <property type="gene ID" value="AMTR_s00075p00111240"/>
</dbReference>
<organism evidence="1 2">
    <name type="scientific">Amborella trichopoda</name>
    <dbReference type="NCBI Taxonomy" id="13333"/>
    <lineage>
        <taxon>Eukaryota</taxon>
        <taxon>Viridiplantae</taxon>
        <taxon>Streptophyta</taxon>
        <taxon>Embryophyta</taxon>
        <taxon>Tracheophyta</taxon>
        <taxon>Spermatophyta</taxon>
        <taxon>Magnoliopsida</taxon>
        <taxon>Amborellales</taxon>
        <taxon>Amborellaceae</taxon>
        <taxon>Amborella</taxon>
    </lineage>
</organism>
<dbReference type="EMBL" id="KI394195">
    <property type="protein sequence ID" value="ERN04590.1"/>
    <property type="molecule type" value="Genomic_DNA"/>
</dbReference>
<dbReference type="HOGENOM" id="CLU_2124428_0_0_1"/>
<dbReference type="AlphaFoldDB" id="W1PC25"/>
<dbReference type="Proteomes" id="UP000017836">
    <property type="component" value="Unassembled WGS sequence"/>
</dbReference>
<gene>
    <name evidence="1" type="ORF">AMTR_s00075p00111240</name>
</gene>
<keyword evidence="2" id="KW-1185">Reference proteome</keyword>
<reference evidence="2" key="1">
    <citation type="journal article" date="2013" name="Science">
        <title>The Amborella genome and the evolution of flowering plants.</title>
        <authorList>
            <consortium name="Amborella Genome Project"/>
        </authorList>
    </citation>
    <scope>NUCLEOTIDE SEQUENCE [LARGE SCALE GENOMIC DNA]</scope>
</reference>